<keyword evidence="2" id="KW-1185">Reference proteome</keyword>
<evidence type="ECO:0000313" key="1">
    <source>
        <dbReference type="EMBL" id="KAK1427308.1"/>
    </source>
</evidence>
<dbReference type="EMBL" id="JAUHHV010000004">
    <property type="protein sequence ID" value="KAK1427308.1"/>
    <property type="molecule type" value="Genomic_DNA"/>
</dbReference>
<reference evidence="1" key="1">
    <citation type="journal article" date="2023" name="bioRxiv">
        <title>Improved chromosome-level genome assembly for marigold (Tagetes erecta).</title>
        <authorList>
            <person name="Jiang F."/>
            <person name="Yuan L."/>
            <person name="Wang S."/>
            <person name="Wang H."/>
            <person name="Xu D."/>
            <person name="Wang A."/>
            <person name="Fan W."/>
        </authorList>
    </citation>
    <scope>NUCLEOTIDE SEQUENCE</scope>
    <source>
        <strain evidence="1">WSJ</strain>
        <tissue evidence="1">Leaf</tissue>
    </source>
</reference>
<accession>A0AAD8NZ74</accession>
<organism evidence="1 2">
    <name type="scientific">Tagetes erecta</name>
    <name type="common">African marigold</name>
    <dbReference type="NCBI Taxonomy" id="13708"/>
    <lineage>
        <taxon>Eukaryota</taxon>
        <taxon>Viridiplantae</taxon>
        <taxon>Streptophyta</taxon>
        <taxon>Embryophyta</taxon>
        <taxon>Tracheophyta</taxon>
        <taxon>Spermatophyta</taxon>
        <taxon>Magnoliopsida</taxon>
        <taxon>eudicotyledons</taxon>
        <taxon>Gunneridae</taxon>
        <taxon>Pentapetalae</taxon>
        <taxon>asterids</taxon>
        <taxon>campanulids</taxon>
        <taxon>Asterales</taxon>
        <taxon>Asteraceae</taxon>
        <taxon>Asteroideae</taxon>
        <taxon>Heliantheae alliance</taxon>
        <taxon>Tageteae</taxon>
        <taxon>Tagetes</taxon>
    </lineage>
</organism>
<proteinExistence type="predicted"/>
<dbReference type="Proteomes" id="UP001229421">
    <property type="component" value="Unassembled WGS sequence"/>
</dbReference>
<gene>
    <name evidence="1" type="ORF">QVD17_15991</name>
</gene>
<protein>
    <submittedName>
        <fullName evidence="1">Uncharacterized protein</fullName>
    </submittedName>
</protein>
<dbReference type="AlphaFoldDB" id="A0AAD8NZ74"/>
<evidence type="ECO:0000313" key="2">
    <source>
        <dbReference type="Proteomes" id="UP001229421"/>
    </source>
</evidence>
<name>A0AAD8NZ74_TARER</name>
<sequence>MDPESSCNFPPVTIPSKSPLIVLSLPVTELFNHLFCFVKKETLNRLLNLSTKSIEVQLSSSLIMGKGKMENFFLRPAASVQPTLSILEMEAE</sequence>
<comment type="caution">
    <text evidence="1">The sequence shown here is derived from an EMBL/GenBank/DDBJ whole genome shotgun (WGS) entry which is preliminary data.</text>
</comment>